<accession>A0A8S0UQ54</accession>
<feature type="compositionally biased region" description="Low complexity" evidence="1">
    <location>
        <begin position="27"/>
        <end position="38"/>
    </location>
</feature>
<organism evidence="2 3">
    <name type="scientific">Olea europaea subsp. europaea</name>
    <dbReference type="NCBI Taxonomy" id="158383"/>
    <lineage>
        <taxon>Eukaryota</taxon>
        <taxon>Viridiplantae</taxon>
        <taxon>Streptophyta</taxon>
        <taxon>Embryophyta</taxon>
        <taxon>Tracheophyta</taxon>
        <taxon>Spermatophyta</taxon>
        <taxon>Magnoliopsida</taxon>
        <taxon>eudicotyledons</taxon>
        <taxon>Gunneridae</taxon>
        <taxon>Pentapetalae</taxon>
        <taxon>asterids</taxon>
        <taxon>lamiids</taxon>
        <taxon>Lamiales</taxon>
        <taxon>Oleaceae</taxon>
        <taxon>Oleeae</taxon>
        <taxon>Olea</taxon>
    </lineage>
</organism>
<reference evidence="2 3" key="1">
    <citation type="submission" date="2019-12" db="EMBL/GenBank/DDBJ databases">
        <authorList>
            <person name="Alioto T."/>
            <person name="Alioto T."/>
            <person name="Gomez Garrido J."/>
        </authorList>
    </citation>
    <scope>NUCLEOTIDE SEQUENCE [LARGE SCALE GENOMIC DNA]</scope>
</reference>
<protein>
    <submittedName>
        <fullName evidence="2">Uncharacterized protein</fullName>
    </submittedName>
</protein>
<dbReference type="EMBL" id="CACTIH010009048">
    <property type="protein sequence ID" value="CAA3021091.1"/>
    <property type="molecule type" value="Genomic_DNA"/>
</dbReference>
<evidence type="ECO:0000313" key="2">
    <source>
        <dbReference type="EMBL" id="CAA3021091.1"/>
    </source>
</evidence>
<keyword evidence="3" id="KW-1185">Reference proteome</keyword>
<dbReference type="Gramene" id="OE9A031473T1">
    <property type="protein sequence ID" value="OE9A031473C1"/>
    <property type="gene ID" value="OE9A031473"/>
</dbReference>
<feature type="region of interest" description="Disordered" evidence="1">
    <location>
        <begin position="1"/>
        <end position="81"/>
    </location>
</feature>
<evidence type="ECO:0000313" key="3">
    <source>
        <dbReference type="Proteomes" id="UP000594638"/>
    </source>
</evidence>
<evidence type="ECO:0000256" key="1">
    <source>
        <dbReference type="SAM" id="MobiDB-lite"/>
    </source>
</evidence>
<feature type="compositionally biased region" description="Polar residues" evidence="1">
    <location>
        <begin position="69"/>
        <end position="81"/>
    </location>
</feature>
<dbReference type="Proteomes" id="UP000594638">
    <property type="component" value="Unassembled WGS sequence"/>
</dbReference>
<name>A0A8S0UQ54_OLEEU</name>
<gene>
    <name evidence="2" type="ORF">OLEA9_A031473</name>
</gene>
<comment type="caution">
    <text evidence="2">The sequence shown here is derived from an EMBL/GenBank/DDBJ whole genome shotgun (WGS) entry which is preliminary data.</text>
</comment>
<proteinExistence type="predicted"/>
<dbReference type="AlphaFoldDB" id="A0A8S0UQ54"/>
<sequence length="81" mass="8881">MLAIRKANDDYESYESGKPAKDCSATDVSSLSDSLQLDIPNEEEKESSSEAPKAPQGETKVEYKRTLSGGLQSIKQVSQRE</sequence>